<evidence type="ECO:0000313" key="2">
    <source>
        <dbReference type="Proteomes" id="UP001258017"/>
    </source>
</evidence>
<name>A0AAD9VM72_9HYME</name>
<keyword evidence="2" id="KW-1185">Reference proteome</keyword>
<comment type="caution">
    <text evidence="1">The sequence shown here is derived from an EMBL/GenBank/DDBJ whole genome shotgun (WGS) entry which is preliminary data.</text>
</comment>
<sequence>MDEDNSRELMAIKKLKGAEDWNIWKFQISVILKAQGAWNIVTGTRTLLEPLPTASSEIERKEREKEIADWYRMDAITI</sequence>
<evidence type="ECO:0000313" key="1">
    <source>
        <dbReference type="EMBL" id="KAK2578837.1"/>
    </source>
</evidence>
<reference evidence="1" key="2">
    <citation type="journal article" date="2023" name="Commun. Biol.">
        <title>Intrasexual cuticular hydrocarbon dimorphism in a wasp sheds light on hydrocarbon biosynthesis genes in Hymenoptera.</title>
        <authorList>
            <person name="Moris V.C."/>
            <person name="Podsiadlowski L."/>
            <person name="Martin S."/>
            <person name="Oeyen J.P."/>
            <person name="Donath A."/>
            <person name="Petersen M."/>
            <person name="Wilbrandt J."/>
            <person name="Misof B."/>
            <person name="Liedtke D."/>
            <person name="Thamm M."/>
            <person name="Scheiner R."/>
            <person name="Schmitt T."/>
            <person name="Niehuis O."/>
        </authorList>
    </citation>
    <scope>NUCLEOTIDE SEQUENCE</scope>
    <source>
        <strain evidence="1">GBR_01_08_01A</strain>
    </source>
</reference>
<dbReference type="EMBL" id="JAIFRP010000151">
    <property type="protein sequence ID" value="KAK2578837.1"/>
    <property type="molecule type" value="Genomic_DNA"/>
</dbReference>
<dbReference type="Proteomes" id="UP001258017">
    <property type="component" value="Unassembled WGS sequence"/>
</dbReference>
<protein>
    <submittedName>
        <fullName evidence="1">Uncharacterized protein</fullName>
    </submittedName>
</protein>
<proteinExistence type="predicted"/>
<reference evidence="1" key="1">
    <citation type="submission" date="2021-08" db="EMBL/GenBank/DDBJ databases">
        <authorList>
            <person name="Misof B."/>
            <person name="Oliver O."/>
            <person name="Podsiadlowski L."/>
            <person name="Donath A."/>
            <person name="Peters R."/>
            <person name="Mayer C."/>
            <person name="Rust J."/>
            <person name="Gunkel S."/>
            <person name="Lesny P."/>
            <person name="Martin S."/>
            <person name="Oeyen J.P."/>
            <person name="Petersen M."/>
            <person name="Panagiotis P."/>
            <person name="Wilbrandt J."/>
            <person name="Tanja T."/>
        </authorList>
    </citation>
    <scope>NUCLEOTIDE SEQUENCE</scope>
    <source>
        <strain evidence="1">GBR_01_08_01A</strain>
        <tissue evidence="1">Thorax + abdomen</tissue>
    </source>
</reference>
<accession>A0AAD9VM72</accession>
<dbReference type="AlphaFoldDB" id="A0AAD9VM72"/>
<organism evidence="1 2">
    <name type="scientific">Odynerus spinipes</name>
    <dbReference type="NCBI Taxonomy" id="1348599"/>
    <lineage>
        <taxon>Eukaryota</taxon>
        <taxon>Metazoa</taxon>
        <taxon>Ecdysozoa</taxon>
        <taxon>Arthropoda</taxon>
        <taxon>Hexapoda</taxon>
        <taxon>Insecta</taxon>
        <taxon>Pterygota</taxon>
        <taxon>Neoptera</taxon>
        <taxon>Endopterygota</taxon>
        <taxon>Hymenoptera</taxon>
        <taxon>Apocrita</taxon>
        <taxon>Aculeata</taxon>
        <taxon>Vespoidea</taxon>
        <taxon>Vespidae</taxon>
        <taxon>Eumeninae</taxon>
        <taxon>Odynerus</taxon>
    </lineage>
</organism>
<gene>
    <name evidence="1" type="ORF">KPH14_012192</name>
</gene>